<dbReference type="Proteomes" id="UP001258315">
    <property type="component" value="Unassembled WGS sequence"/>
</dbReference>
<evidence type="ECO:0000313" key="3">
    <source>
        <dbReference type="Proteomes" id="UP001258315"/>
    </source>
</evidence>
<feature type="transmembrane region" description="Helical" evidence="1">
    <location>
        <begin position="12"/>
        <end position="32"/>
    </location>
</feature>
<proteinExistence type="predicted"/>
<keyword evidence="1" id="KW-0812">Transmembrane</keyword>
<keyword evidence="3" id="KW-1185">Reference proteome</keyword>
<sequence length="74" mass="8315">MMNERHKLICKVLAGLSTIGFVYLTAPIIFILNSGIWADDFASSITPGWHTTIYPSWIEKLYITAKNITISHSC</sequence>
<gene>
    <name evidence="2" type="ORF">QE417_002026</name>
</gene>
<evidence type="ECO:0000313" key="2">
    <source>
        <dbReference type="EMBL" id="MDT3402954.1"/>
    </source>
</evidence>
<reference evidence="3" key="1">
    <citation type="submission" date="2023-07" db="EMBL/GenBank/DDBJ databases">
        <title>Functional and genomic diversity of the sorghum phyllosphere microbiome.</title>
        <authorList>
            <person name="Shade A."/>
        </authorList>
    </citation>
    <scope>NUCLEOTIDE SEQUENCE [LARGE SCALE GENOMIC DNA]</scope>
    <source>
        <strain evidence="3">SORGH_AS_0422</strain>
    </source>
</reference>
<dbReference type="EMBL" id="JAVLVU010000001">
    <property type="protein sequence ID" value="MDT3402954.1"/>
    <property type="molecule type" value="Genomic_DNA"/>
</dbReference>
<keyword evidence="1" id="KW-0472">Membrane</keyword>
<name>A0ABU3GT63_9SPHI</name>
<dbReference type="RefSeq" id="WP_311949644.1">
    <property type="nucleotide sequence ID" value="NZ_JAVLVU010000001.1"/>
</dbReference>
<protein>
    <recommendedName>
        <fullName evidence="4">Carbohydrate ABC transporter permease</fullName>
    </recommendedName>
</protein>
<keyword evidence="1" id="KW-1133">Transmembrane helix</keyword>
<evidence type="ECO:0000256" key="1">
    <source>
        <dbReference type="SAM" id="Phobius"/>
    </source>
</evidence>
<comment type="caution">
    <text evidence="2">The sequence shown here is derived from an EMBL/GenBank/DDBJ whole genome shotgun (WGS) entry which is preliminary data.</text>
</comment>
<evidence type="ECO:0008006" key="4">
    <source>
        <dbReference type="Google" id="ProtNLM"/>
    </source>
</evidence>
<organism evidence="2 3">
    <name type="scientific">Mucilaginibacter terrae</name>
    <dbReference type="NCBI Taxonomy" id="1955052"/>
    <lineage>
        <taxon>Bacteria</taxon>
        <taxon>Pseudomonadati</taxon>
        <taxon>Bacteroidota</taxon>
        <taxon>Sphingobacteriia</taxon>
        <taxon>Sphingobacteriales</taxon>
        <taxon>Sphingobacteriaceae</taxon>
        <taxon>Mucilaginibacter</taxon>
    </lineage>
</organism>
<accession>A0ABU3GT63</accession>